<organism evidence="2 3">
    <name type="scientific">Cafeteria roenbergensis</name>
    <name type="common">Marine flagellate</name>
    <dbReference type="NCBI Taxonomy" id="33653"/>
    <lineage>
        <taxon>Eukaryota</taxon>
        <taxon>Sar</taxon>
        <taxon>Stramenopiles</taxon>
        <taxon>Bigyra</taxon>
        <taxon>Opalozoa</taxon>
        <taxon>Bicosoecida</taxon>
        <taxon>Cafeteriaceae</taxon>
        <taxon>Cafeteria</taxon>
    </lineage>
</organism>
<evidence type="ECO:0000313" key="3">
    <source>
        <dbReference type="Proteomes" id="UP000324907"/>
    </source>
</evidence>
<protein>
    <submittedName>
        <fullName evidence="2">Uncharacterized protein</fullName>
    </submittedName>
</protein>
<sequence>MTLRGELAALNSCLEQLAYRSAPNWHSLQAASDSGSLGSGEGLQPVGSDTVRIEVVDLDAPAALGVSADIRVTVLPVNDRPRVDILGARRLPGATATEWEADGTATRIAQNGVPGLVLDEDSEAPVAGVLVVDVDSGDSRPSASPQPPLNDSNSSGGLPLHVPAACLAEHEPR</sequence>
<feature type="region of interest" description="Disordered" evidence="1">
    <location>
        <begin position="135"/>
        <end position="173"/>
    </location>
</feature>
<evidence type="ECO:0000256" key="1">
    <source>
        <dbReference type="SAM" id="MobiDB-lite"/>
    </source>
</evidence>
<name>A0A5A8CTS1_CAFRO</name>
<dbReference type="Proteomes" id="UP000324907">
    <property type="component" value="Unassembled WGS sequence"/>
</dbReference>
<proteinExistence type="predicted"/>
<dbReference type="EMBL" id="VLTL01000176">
    <property type="protein sequence ID" value="KAA0156158.1"/>
    <property type="molecule type" value="Genomic_DNA"/>
</dbReference>
<reference evidence="2 3" key="1">
    <citation type="submission" date="2019-07" db="EMBL/GenBank/DDBJ databases">
        <title>Genomes of Cafeteria roenbergensis.</title>
        <authorList>
            <person name="Fischer M.G."/>
            <person name="Hackl T."/>
            <person name="Roman M."/>
        </authorList>
    </citation>
    <scope>NUCLEOTIDE SEQUENCE [LARGE SCALE GENOMIC DNA]</scope>
    <source>
        <strain evidence="2 3">RCC970-E3</strain>
    </source>
</reference>
<accession>A0A5A8CTS1</accession>
<evidence type="ECO:0000313" key="2">
    <source>
        <dbReference type="EMBL" id="KAA0156158.1"/>
    </source>
</evidence>
<dbReference type="AlphaFoldDB" id="A0A5A8CTS1"/>
<gene>
    <name evidence="2" type="ORF">FNF28_06652</name>
</gene>
<comment type="caution">
    <text evidence="2">The sequence shown here is derived from an EMBL/GenBank/DDBJ whole genome shotgun (WGS) entry which is preliminary data.</text>
</comment>